<dbReference type="Pfam" id="PF13701">
    <property type="entry name" value="DDE_Tnp_1_4"/>
    <property type="match status" value="1"/>
</dbReference>
<accession>A0AA40SQW5</accession>
<sequence length="511" mass="54495">MQVSHVSRSAAASFDDPSLVSAAGLLPIVALAQKVGLRDLADQWLSVPTDKGANAGLKVSSLVAGMVAGADSIDDMAVLRHGGMGRLFASIYAPSTLGSLLRSFTFGHVRQLDAVASRLLINLAGEAPILPTPTDSGMVFVDVDDTIVEVHGSKKQGAGFGYSGVRGLNALLATVSTETTAPVIIGQRLRKGAAGSPRGAARIVADALKTVTRLPAMNAAPVLLRADSAYYGHATVTAALRAGADVSITARQDPAVKRAIGTIGDDAWTKIQYTDAIYDHDTDTWTSDAEVAEVPFTAFTSKPKKDRVHGRLVVRRIPELNKKKLSQPTLFDTHRFHAFFTTSTLDTVTADQVHRRHAVIEQVNADLKNSALAHLPSGIFAANAAWLVLAVIAFNLTRTAATITGAAPRERDDRHDPPETRHHPRKDRVLRTPHPTPSPRSLALGNRMVTTVCARPRATATLTPLVHPADPARSTTQWNTAGSEARGSDAPTTTRRLRDPAAPHHRRTSVD</sequence>
<evidence type="ECO:0000256" key="1">
    <source>
        <dbReference type="SAM" id="MobiDB-lite"/>
    </source>
</evidence>
<evidence type="ECO:0000313" key="4">
    <source>
        <dbReference type="Proteomes" id="UP000549113"/>
    </source>
</evidence>
<gene>
    <name evidence="3" type="ORF">BKA10_002564</name>
</gene>
<reference evidence="3 4" key="1">
    <citation type="submission" date="2020-08" db="EMBL/GenBank/DDBJ databases">
        <title>Sequencing the genomes of 1000 actinobacteria strains.</title>
        <authorList>
            <person name="Klenk H.-P."/>
        </authorList>
    </citation>
    <scope>NUCLEOTIDE SEQUENCE [LARGE SCALE GENOMIC DNA]</scope>
    <source>
        <strain evidence="3 4">DSM 19600</strain>
    </source>
</reference>
<feature type="region of interest" description="Disordered" evidence="1">
    <location>
        <begin position="405"/>
        <end position="447"/>
    </location>
</feature>
<feature type="compositionally biased region" description="Basic and acidic residues" evidence="1">
    <location>
        <begin position="496"/>
        <end position="511"/>
    </location>
</feature>
<feature type="domain" description="Transposase DDE" evidence="2">
    <location>
        <begin position="8"/>
        <end position="399"/>
    </location>
</feature>
<name>A0AA40SQW5_9MICO</name>
<protein>
    <recommendedName>
        <fullName evidence="2">Transposase DDE domain-containing protein</fullName>
    </recommendedName>
</protein>
<dbReference type="AlphaFoldDB" id="A0AA40SQW5"/>
<feature type="compositionally biased region" description="Basic and acidic residues" evidence="1">
    <location>
        <begin position="408"/>
        <end position="421"/>
    </location>
</feature>
<dbReference type="EMBL" id="JACIFH010000001">
    <property type="protein sequence ID" value="MBB4140770.1"/>
    <property type="molecule type" value="Genomic_DNA"/>
</dbReference>
<keyword evidence="4" id="KW-1185">Reference proteome</keyword>
<evidence type="ECO:0000313" key="3">
    <source>
        <dbReference type="EMBL" id="MBB4140770.1"/>
    </source>
</evidence>
<dbReference type="Proteomes" id="UP000549113">
    <property type="component" value="Unassembled WGS sequence"/>
</dbReference>
<dbReference type="NCBIfam" id="NF033539">
    <property type="entry name" value="transpos_IS1380"/>
    <property type="match status" value="1"/>
</dbReference>
<feature type="region of interest" description="Disordered" evidence="1">
    <location>
        <begin position="463"/>
        <end position="511"/>
    </location>
</feature>
<proteinExistence type="predicted"/>
<dbReference type="InterPro" id="IPR025668">
    <property type="entry name" value="Tnp_DDE_dom"/>
</dbReference>
<evidence type="ECO:0000259" key="2">
    <source>
        <dbReference type="Pfam" id="PF13701"/>
    </source>
</evidence>
<feature type="compositionally biased region" description="Polar residues" evidence="1">
    <location>
        <begin position="473"/>
        <end position="482"/>
    </location>
</feature>
<dbReference type="InterPro" id="IPR047960">
    <property type="entry name" value="Transpos_IS1380"/>
</dbReference>
<comment type="caution">
    <text evidence="3">The sequence shown here is derived from an EMBL/GenBank/DDBJ whole genome shotgun (WGS) entry which is preliminary data.</text>
</comment>
<organism evidence="3 4">
    <name type="scientific">Microbacterium invictum</name>
    <dbReference type="NCBI Taxonomy" id="515415"/>
    <lineage>
        <taxon>Bacteria</taxon>
        <taxon>Bacillati</taxon>
        <taxon>Actinomycetota</taxon>
        <taxon>Actinomycetes</taxon>
        <taxon>Micrococcales</taxon>
        <taxon>Microbacteriaceae</taxon>
        <taxon>Microbacterium</taxon>
    </lineage>
</organism>